<dbReference type="CDD" id="cd01650">
    <property type="entry name" value="RT_nLTR_like"/>
    <property type="match status" value="1"/>
</dbReference>
<feature type="region of interest" description="Disordered" evidence="1">
    <location>
        <begin position="258"/>
        <end position="316"/>
    </location>
</feature>
<dbReference type="InterPro" id="IPR012337">
    <property type="entry name" value="RNaseH-like_sf"/>
</dbReference>
<dbReference type="InterPro" id="IPR002156">
    <property type="entry name" value="RNaseH_domain"/>
</dbReference>
<dbReference type="Gene3D" id="3.60.10.10">
    <property type="entry name" value="Endonuclease/exonuclease/phosphatase"/>
    <property type="match status" value="1"/>
</dbReference>
<dbReference type="InterPro" id="IPR000477">
    <property type="entry name" value="RT_dom"/>
</dbReference>
<feature type="compositionally biased region" description="Polar residues" evidence="1">
    <location>
        <begin position="286"/>
        <end position="295"/>
    </location>
</feature>
<evidence type="ECO:0000313" key="5">
    <source>
        <dbReference type="Proteomes" id="UP000249056"/>
    </source>
</evidence>
<evidence type="ECO:0008006" key="6">
    <source>
        <dbReference type="Google" id="ProtNLM"/>
    </source>
</evidence>
<evidence type="ECO:0000313" key="4">
    <source>
        <dbReference type="EMBL" id="RAL63687.1"/>
    </source>
</evidence>
<dbReference type="InterPro" id="IPR036691">
    <property type="entry name" value="Endo/exonu/phosph_ase_sf"/>
</dbReference>
<gene>
    <name evidence="4" type="ORF">DID88_003730</name>
</gene>
<dbReference type="Proteomes" id="UP000249056">
    <property type="component" value="Unassembled WGS sequence"/>
</dbReference>
<organism evidence="4 5">
    <name type="scientific">Monilinia fructigena</name>
    <dbReference type="NCBI Taxonomy" id="38457"/>
    <lineage>
        <taxon>Eukaryota</taxon>
        <taxon>Fungi</taxon>
        <taxon>Dikarya</taxon>
        <taxon>Ascomycota</taxon>
        <taxon>Pezizomycotina</taxon>
        <taxon>Leotiomycetes</taxon>
        <taxon>Helotiales</taxon>
        <taxon>Sclerotiniaceae</taxon>
        <taxon>Monilinia</taxon>
    </lineage>
</organism>
<dbReference type="PANTHER" id="PTHR33481:SF1">
    <property type="entry name" value="ENDONUCLEASE_EXONUCLEASE_PHOSPHATASE DOMAIN-CONTAINING PROTEIN-RELATED"/>
    <property type="match status" value="1"/>
</dbReference>
<dbReference type="GO" id="GO:0003676">
    <property type="term" value="F:nucleic acid binding"/>
    <property type="evidence" value="ECO:0007669"/>
    <property type="project" value="InterPro"/>
</dbReference>
<protein>
    <recommendedName>
        <fullName evidence="6">Reverse transcriptase domain-containing protein</fullName>
    </recommendedName>
</protein>
<dbReference type="Pfam" id="PF00078">
    <property type="entry name" value="RVT_1"/>
    <property type="match status" value="1"/>
</dbReference>
<reference evidence="4 5" key="1">
    <citation type="submission" date="2018-06" db="EMBL/GenBank/DDBJ databases">
        <title>Genome Sequence of the Brown Rot Fungal Pathogen Monilinia fructigena.</title>
        <authorList>
            <person name="Landi L."/>
            <person name="De Miccolis Angelini R.M."/>
            <person name="Pollastro S."/>
            <person name="Abate D."/>
            <person name="Faretra F."/>
            <person name="Romanazzi G."/>
        </authorList>
    </citation>
    <scope>NUCLEOTIDE SEQUENCE [LARGE SCALE GENOMIC DNA]</scope>
    <source>
        <strain evidence="4 5">Mfrg269</strain>
    </source>
</reference>
<dbReference type="EMBL" id="QKRW01000018">
    <property type="protein sequence ID" value="RAL63687.1"/>
    <property type="molecule type" value="Genomic_DNA"/>
</dbReference>
<dbReference type="Pfam" id="PF00075">
    <property type="entry name" value="RNase_H"/>
    <property type="match status" value="1"/>
</dbReference>
<name>A0A395ITP7_9HELO</name>
<feature type="region of interest" description="Disordered" evidence="1">
    <location>
        <begin position="223"/>
        <end position="246"/>
    </location>
</feature>
<dbReference type="PROSITE" id="PS50879">
    <property type="entry name" value="RNASE_H_1"/>
    <property type="match status" value="1"/>
</dbReference>
<feature type="domain" description="RNase H type-1" evidence="3">
    <location>
        <begin position="1119"/>
        <end position="1256"/>
    </location>
</feature>
<dbReference type="GO" id="GO:0004523">
    <property type="term" value="F:RNA-DNA hybrid ribonuclease activity"/>
    <property type="evidence" value="ECO:0007669"/>
    <property type="project" value="InterPro"/>
</dbReference>
<dbReference type="PANTHER" id="PTHR33481">
    <property type="entry name" value="REVERSE TRANSCRIPTASE"/>
    <property type="match status" value="1"/>
</dbReference>
<dbReference type="PROSITE" id="PS50878">
    <property type="entry name" value="RT_POL"/>
    <property type="match status" value="1"/>
</dbReference>
<dbReference type="CDD" id="cd09276">
    <property type="entry name" value="Rnase_HI_RT_non_LTR"/>
    <property type="match status" value="1"/>
</dbReference>
<evidence type="ECO:0000259" key="3">
    <source>
        <dbReference type="PROSITE" id="PS50879"/>
    </source>
</evidence>
<evidence type="ECO:0000256" key="1">
    <source>
        <dbReference type="SAM" id="MobiDB-lite"/>
    </source>
</evidence>
<sequence length="1422" mass="156883">MDIQLPPRLDLGSSQLNNNSVASTIGGHIAAIERDAKQKRDMVLAFAHSVDSFVTSYTTAKERKLASELSQKVVTFLSASIYAETDSAAPAPAYPCAATRWAINPSDIATRDILLTQENAEVTKRTLSAYSLEIPVTWFNYAVTNVPTGFHNLIGGMTLTDASLVSEEALAQTHQHPCANCHGPFDANHARCPAVPKRVNGKYIKPTRKELDAIRKHGELAFKTVNTPPPATPTPASSTGAPVIAPPKRKRGAVVTAHENAGQRAPKPDCAPRATNSTILPLCTPNPRNGSQILSSLMPDSDPPSDSNESIAEDEDELATLAPSKPWISTNSQTQNHPGYDCYSPVDSWIYDTPEDRESARPRVMTYIRKGAGLRVQQRRPIHSRDLLWTDVNGIAILNAYRQPTTPEVLDYVTHLTPSPKCLVGGDFNAWHDMFEPGVRSTHRGADLARWSSESNMDFIGTPGEPTHNAGHASQIGEEVELRHGGPKSARTHTANIWRLEKTHQTASTPETREFHKIVRKAKKAYWKDIINGVKDDKDLYKVINWHKLGTNLKAPPLVVNGNTVEGTMEKAETLWSEVLDRFSASDDLAQDPLEPWDGAGTLPWSDTISMEEVERNTIGVSSTSPGTDRVTVRLLKACWGSIKHTLQGLYSRCLSLCFFPQAWKLAEVAMLPKVGKKDRTSVRSWRPIALISCVSKGLERTIARRVAWTALTYGILSPQHGGALPKRSAMDLVACFTHDVELAFSKGLEVTMVTMDVQGAFDALLKRRLLDRMKTQGWPLTLLKLIDSFLTNRLVRVRLEDSTTPSHSVACGTPQGSPLSPVLYMLYLAELLSQDSNIRFGYADDICLYKASTSVDINVASLATEIRNIMHWGTRNKIAFAPEKLEMIHLTRKNGSRAPDCVVSPDLVIPPITTSPKKGDQPALRWLGVWFDRRLTFKRHVAERAGKARQIARHIRGLAKTVDGPPASALRKAVITCVIPSFGVWKERKHGTQAGRSPLGFSGLAAAQRSAPGDAGIPSAEAMLEEAKLRFALRIQTVDEAHPLVRRITPPIITRGRGAGSRQVAKTKVQRLGGLFPQVLRPTLRPPHYTHGCRVDPTGGVDKETAAAAFKTWWNDLPPDDVTIFSDGSEQYHERQKYVGYGYAIYQNRKQIGSGSGSINPISHVFDAEAIGAWRGLQHTLRMPQEVRSQRLWMCIDSTSVIWCLRANASASSQWAFIACQNAMQVYNIRIKWSPGHTEIEGNEAADRLADTGAHTPDCDPGPASLPTISGIGSIFRDLRSGAQQSWWIKRKAKLSAHYLKWDLTYRVGLPRSWTSLGTNYTGSSPSALPHGDFAWYHNKFRHANALTECSCGAAKAPMHLVHCPRSHKRFKDWPSRPPIPPTSNAEGLRYLTHLLSNPMDFAKFLDVTGCYTHLPYNSLA</sequence>
<feature type="domain" description="Reverse transcriptase" evidence="2">
    <location>
        <begin position="653"/>
        <end position="932"/>
    </location>
</feature>
<dbReference type="SUPFAM" id="SSF53098">
    <property type="entry name" value="Ribonuclease H-like"/>
    <property type="match status" value="1"/>
</dbReference>
<dbReference type="SUPFAM" id="SSF56672">
    <property type="entry name" value="DNA/RNA polymerases"/>
    <property type="match status" value="1"/>
</dbReference>
<comment type="caution">
    <text evidence="4">The sequence shown here is derived from an EMBL/GenBank/DDBJ whole genome shotgun (WGS) entry which is preliminary data.</text>
</comment>
<dbReference type="InterPro" id="IPR043502">
    <property type="entry name" value="DNA/RNA_pol_sf"/>
</dbReference>
<dbReference type="InterPro" id="IPR036397">
    <property type="entry name" value="RNaseH_sf"/>
</dbReference>
<dbReference type="SUPFAM" id="SSF56219">
    <property type="entry name" value="DNase I-like"/>
    <property type="match status" value="1"/>
</dbReference>
<evidence type="ECO:0000259" key="2">
    <source>
        <dbReference type="PROSITE" id="PS50878"/>
    </source>
</evidence>
<dbReference type="Gene3D" id="3.30.420.10">
    <property type="entry name" value="Ribonuclease H-like superfamily/Ribonuclease H"/>
    <property type="match status" value="1"/>
</dbReference>
<proteinExistence type="predicted"/>
<accession>A0A395ITP7</accession>
<keyword evidence="5" id="KW-1185">Reference proteome</keyword>
<dbReference type="OrthoDB" id="3561817at2759"/>